<protein>
    <submittedName>
        <fullName evidence="5">GntR family transcriptional regulator</fullName>
    </submittedName>
</protein>
<dbReference type="InterPro" id="IPR036390">
    <property type="entry name" value="WH_DNA-bd_sf"/>
</dbReference>
<evidence type="ECO:0000313" key="6">
    <source>
        <dbReference type="Proteomes" id="UP001596506"/>
    </source>
</evidence>
<dbReference type="InterPro" id="IPR000524">
    <property type="entry name" value="Tscrpt_reg_HTH_GntR"/>
</dbReference>
<dbReference type="Pfam" id="PF00392">
    <property type="entry name" value="GntR"/>
    <property type="match status" value="1"/>
</dbReference>
<dbReference type="CDD" id="cd07377">
    <property type="entry name" value="WHTH_GntR"/>
    <property type="match status" value="1"/>
</dbReference>
<feature type="domain" description="HTH gntR-type" evidence="4">
    <location>
        <begin position="8"/>
        <end position="75"/>
    </location>
</feature>
<gene>
    <name evidence="5" type="ORF">ACFQQA_18630</name>
</gene>
<dbReference type="SUPFAM" id="SSF46785">
    <property type="entry name" value="Winged helix' DNA-binding domain"/>
    <property type="match status" value="1"/>
</dbReference>
<accession>A0ABW2J148</accession>
<evidence type="ECO:0000256" key="2">
    <source>
        <dbReference type="ARBA" id="ARBA00023125"/>
    </source>
</evidence>
<dbReference type="Proteomes" id="UP001596506">
    <property type="component" value="Unassembled WGS sequence"/>
</dbReference>
<evidence type="ECO:0000313" key="5">
    <source>
        <dbReference type="EMBL" id="MFC7296730.1"/>
    </source>
</evidence>
<evidence type="ECO:0000256" key="3">
    <source>
        <dbReference type="ARBA" id="ARBA00023163"/>
    </source>
</evidence>
<dbReference type="SMART" id="SM00345">
    <property type="entry name" value="HTH_GNTR"/>
    <property type="match status" value="1"/>
</dbReference>
<name>A0ABW2J148_9GAMM</name>
<dbReference type="InterPro" id="IPR036388">
    <property type="entry name" value="WH-like_DNA-bd_sf"/>
</dbReference>
<dbReference type="SUPFAM" id="SSF48008">
    <property type="entry name" value="GntR ligand-binding domain-like"/>
    <property type="match status" value="1"/>
</dbReference>
<dbReference type="PANTHER" id="PTHR43537">
    <property type="entry name" value="TRANSCRIPTIONAL REGULATOR, GNTR FAMILY"/>
    <property type="match status" value="1"/>
</dbReference>
<dbReference type="SMART" id="SM00895">
    <property type="entry name" value="FCD"/>
    <property type="match status" value="1"/>
</dbReference>
<keyword evidence="6" id="KW-1185">Reference proteome</keyword>
<comment type="caution">
    <text evidence="5">The sequence shown here is derived from an EMBL/GenBank/DDBJ whole genome shotgun (WGS) entry which is preliminary data.</text>
</comment>
<keyword evidence="1" id="KW-0805">Transcription regulation</keyword>
<dbReference type="RefSeq" id="WP_100690162.1">
    <property type="nucleotide sequence ID" value="NZ_JBHTBD010000018.1"/>
</dbReference>
<dbReference type="Gene3D" id="1.10.10.10">
    <property type="entry name" value="Winged helix-like DNA-binding domain superfamily/Winged helix DNA-binding domain"/>
    <property type="match status" value="1"/>
</dbReference>
<dbReference type="Gene3D" id="1.20.120.530">
    <property type="entry name" value="GntR ligand-binding domain-like"/>
    <property type="match status" value="1"/>
</dbReference>
<dbReference type="PROSITE" id="PS50949">
    <property type="entry name" value="HTH_GNTR"/>
    <property type="match status" value="1"/>
</dbReference>
<dbReference type="InterPro" id="IPR011711">
    <property type="entry name" value="GntR_C"/>
</dbReference>
<dbReference type="Pfam" id="PF07729">
    <property type="entry name" value="FCD"/>
    <property type="match status" value="1"/>
</dbReference>
<evidence type="ECO:0000259" key="4">
    <source>
        <dbReference type="PROSITE" id="PS50949"/>
    </source>
</evidence>
<keyword evidence="2" id="KW-0238">DNA-binding</keyword>
<keyword evidence="3" id="KW-0804">Transcription</keyword>
<organism evidence="5 6">
    <name type="scientific">Marinobacter aromaticivorans</name>
    <dbReference type="NCBI Taxonomy" id="1494078"/>
    <lineage>
        <taxon>Bacteria</taxon>
        <taxon>Pseudomonadati</taxon>
        <taxon>Pseudomonadota</taxon>
        <taxon>Gammaproteobacteria</taxon>
        <taxon>Pseudomonadales</taxon>
        <taxon>Marinobacteraceae</taxon>
        <taxon>Marinobacter</taxon>
    </lineage>
</organism>
<dbReference type="PANTHER" id="PTHR43537:SF45">
    <property type="entry name" value="GNTR FAMILY REGULATORY PROTEIN"/>
    <property type="match status" value="1"/>
</dbReference>
<evidence type="ECO:0000256" key="1">
    <source>
        <dbReference type="ARBA" id="ARBA00023015"/>
    </source>
</evidence>
<reference evidence="6" key="1">
    <citation type="journal article" date="2019" name="Int. J. Syst. Evol. Microbiol.">
        <title>The Global Catalogue of Microorganisms (GCM) 10K type strain sequencing project: providing services to taxonomists for standard genome sequencing and annotation.</title>
        <authorList>
            <consortium name="The Broad Institute Genomics Platform"/>
            <consortium name="The Broad Institute Genome Sequencing Center for Infectious Disease"/>
            <person name="Wu L."/>
            <person name="Ma J."/>
        </authorList>
    </citation>
    <scope>NUCLEOTIDE SEQUENCE [LARGE SCALE GENOMIC DNA]</scope>
    <source>
        <strain evidence="6">CCUG 60559</strain>
    </source>
</reference>
<sequence>MKPIASQPNLAKQVEEAILAEITSGRLGPGSRVVQEQIAKTLGVSRQPVQQALHILRSQGILRDAPGRGMEVVPLDLVYVRNMYDIRAVIEGLACREAAFRHPEKALRRGQNIIAKGKDAVNRGAYEEMIAQDMAFHNMIYELSDNPLIPATMDTHWTTAQRVMGEVLQSDEEPRDIWQQHEEILLAIAAGDAIKAEELARTHISRAANYMIERLRLNQLESEVHAS</sequence>
<dbReference type="EMBL" id="JBHTBD010000018">
    <property type="protein sequence ID" value="MFC7296730.1"/>
    <property type="molecule type" value="Genomic_DNA"/>
</dbReference>
<dbReference type="InterPro" id="IPR008920">
    <property type="entry name" value="TF_FadR/GntR_C"/>
</dbReference>
<proteinExistence type="predicted"/>